<reference evidence="2" key="1">
    <citation type="journal article" date="2002" name="Science">
        <title>The draft genome of Ciona intestinalis: insights into chordate and vertebrate origins.</title>
        <authorList>
            <person name="Dehal P."/>
            <person name="Satou Y."/>
            <person name="Campbell R.K."/>
            <person name="Chapman J."/>
            <person name="Degnan B."/>
            <person name="De Tomaso A."/>
            <person name="Davidson B."/>
            <person name="Di Gregorio A."/>
            <person name="Gelpke M."/>
            <person name="Goodstein D.M."/>
            <person name="Harafuji N."/>
            <person name="Hastings K.E."/>
            <person name="Ho I."/>
            <person name="Hotta K."/>
            <person name="Huang W."/>
            <person name="Kawashima T."/>
            <person name="Lemaire P."/>
            <person name="Martinez D."/>
            <person name="Meinertzhagen I.A."/>
            <person name="Necula S."/>
            <person name="Nonaka M."/>
            <person name="Putnam N."/>
            <person name="Rash S."/>
            <person name="Saiga H."/>
            <person name="Satake M."/>
            <person name="Terry A."/>
            <person name="Yamada L."/>
            <person name="Wang H.G."/>
            <person name="Awazu S."/>
            <person name="Azumi K."/>
            <person name="Boore J."/>
            <person name="Branno M."/>
            <person name="Chin-Bow S."/>
            <person name="DeSantis R."/>
            <person name="Doyle S."/>
            <person name="Francino P."/>
            <person name="Keys D.N."/>
            <person name="Haga S."/>
            <person name="Hayashi H."/>
            <person name="Hino K."/>
            <person name="Imai K.S."/>
            <person name="Inaba K."/>
            <person name="Kano S."/>
            <person name="Kobayashi K."/>
            <person name="Kobayashi M."/>
            <person name="Lee B.I."/>
            <person name="Makabe K.W."/>
            <person name="Manohar C."/>
            <person name="Matassi G."/>
            <person name="Medina M."/>
            <person name="Mochizuki Y."/>
            <person name="Mount S."/>
            <person name="Morishita T."/>
            <person name="Miura S."/>
            <person name="Nakayama A."/>
            <person name="Nishizaka S."/>
            <person name="Nomoto H."/>
            <person name="Ohta F."/>
            <person name="Oishi K."/>
            <person name="Rigoutsos I."/>
            <person name="Sano M."/>
            <person name="Sasaki A."/>
            <person name="Sasakura Y."/>
            <person name="Shoguchi E."/>
            <person name="Shin-i T."/>
            <person name="Spagnuolo A."/>
            <person name="Stainier D."/>
            <person name="Suzuki M.M."/>
            <person name="Tassy O."/>
            <person name="Takatori N."/>
            <person name="Tokuoka M."/>
            <person name="Yagi K."/>
            <person name="Yoshizaki F."/>
            <person name="Wada S."/>
            <person name="Zhang C."/>
            <person name="Hyatt P.D."/>
            <person name="Larimer F."/>
            <person name="Detter C."/>
            <person name="Doggett N."/>
            <person name="Glavina T."/>
            <person name="Hawkins T."/>
            <person name="Richardson P."/>
            <person name="Lucas S."/>
            <person name="Kohara Y."/>
            <person name="Levine M."/>
            <person name="Satoh N."/>
            <person name="Rokhsar D.S."/>
        </authorList>
    </citation>
    <scope>NUCLEOTIDE SEQUENCE [LARGE SCALE GENOMIC DNA]</scope>
</reference>
<organism evidence="1 2">
    <name type="scientific">Ciona intestinalis</name>
    <name type="common">Transparent sea squirt</name>
    <name type="synonym">Ascidia intestinalis</name>
    <dbReference type="NCBI Taxonomy" id="7719"/>
    <lineage>
        <taxon>Eukaryota</taxon>
        <taxon>Metazoa</taxon>
        <taxon>Chordata</taxon>
        <taxon>Tunicata</taxon>
        <taxon>Ascidiacea</taxon>
        <taxon>Phlebobranchia</taxon>
        <taxon>Cionidae</taxon>
        <taxon>Ciona</taxon>
    </lineage>
</organism>
<evidence type="ECO:0000313" key="2">
    <source>
        <dbReference type="Proteomes" id="UP000008144"/>
    </source>
</evidence>
<protein>
    <submittedName>
        <fullName evidence="1">Uncharacterized protein</fullName>
    </submittedName>
</protein>
<proteinExistence type="predicted"/>
<reference evidence="1" key="2">
    <citation type="journal article" date="2008" name="Genome Biol.">
        <title>Improved genome assembly and evidence-based global gene model set for the chordate Ciona intestinalis: new insight into intron and operon populations.</title>
        <authorList>
            <person name="Satou Y."/>
            <person name="Mineta K."/>
            <person name="Ogasawara M."/>
            <person name="Sasakura Y."/>
            <person name="Shoguchi E."/>
            <person name="Ueno K."/>
            <person name="Yamada L."/>
            <person name="Matsumoto J."/>
            <person name="Wasserscheid J."/>
            <person name="Dewar K."/>
            <person name="Wiley G.B."/>
            <person name="Macmil S.L."/>
            <person name="Roe B.A."/>
            <person name="Zeller R.W."/>
            <person name="Hastings K.E."/>
            <person name="Lemaire P."/>
            <person name="Lindquist E."/>
            <person name="Endo T."/>
            <person name="Hotta K."/>
            <person name="Inaba K."/>
        </authorList>
    </citation>
    <scope>NUCLEOTIDE SEQUENCE [LARGE SCALE GENOMIC DNA]</scope>
    <source>
        <strain evidence="1">wild type</strain>
    </source>
</reference>
<reference evidence="1" key="4">
    <citation type="submission" date="2025-09" db="UniProtKB">
        <authorList>
            <consortium name="Ensembl"/>
        </authorList>
    </citation>
    <scope>IDENTIFICATION</scope>
</reference>
<reference evidence="1" key="3">
    <citation type="submission" date="2025-08" db="UniProtKB">
        <authorList>
            <consortium name="Ensembl"/>
        </authorList>
    </citation>
    <scope>IDENTIFICATION</scope>
</reference>
<dbReference type="AlphaFoldDB" id="F6XN08"/>
<dbReference type="InParanoid" id="F6XN08"/>
<dbReference type="Proteomes" id="UP000008144">
    <property type="component" value="Chromosome 4"/>
</dbReference>
<keyword evidence="2" id="KW-1185">Reference proteome</keyword>
<dbReference type="Ensembl" id="ENSCINT00000025145.2">
    <property type="protein sequence ID" value="ENSCINP00000024899.2"/>
    <property type="gene ID" value="ENSCING00000013590.2"/>
</dbReference>
<dbReference type="HOGENOM" id="CLU_1351579_0_0_1"/>
<accession>F6XN08</accession>
<dbReference type="EMBL" id="EAAA01001941">
    <property type="status" value="NOT_ANNOTATED_CDS"/>
    <property type="molecule type" value="Genomic_DNA"/>
</dbReference>
<evidence type="ECO:0000313" key="1">
    <source>
        <dbReference type="Ensembl" id="ENSCINP00000024899.2"/>
    </source>
</evidence>
<name>F6XN08_CIOIN</name>
<sequence length="203" mass="23183">MLCQLLTAMACAELADYKHAIPTTMIPLLPSSLSSYALNWLLTEKELSQDDVVYESMYGTCENLCSSVKQYIAALSSDHKLTAIDRVVGKSDTQIMDSNKSTVWYRVFSACEQGLYTEYDLDSIRDELTILKRLKKDKDEKSTNILDNLPSRLMDLFHKRFGKPLSSSVDSMLDLEDDYQTTTMLSFLDKHERIETSDYIMVL</sequence>
<dbReference type="GeneTree" id="ENSGT00530000068380"/>